<dbReference type="RefSeq" id="WP_000741600.1">
    <property type="nucleotide sequence ID" value="NZ_JPHZ01000038.1"/>
</dbReference>
<accession>A0A0J0ZNF9</accession>
<gene>
    <name evidence="2" type="ORF">T630_2776</name>
</gene>
<dbReference type="PATRIC" id="fig|1409923.3.peg.3674"/>
<sequence>MAATIKELLEALTQHQAYLFRASSKTVNELLGLFNDDTKAMLSKLRDLLEELNDSEKIALAGGKYTTSNLREIKDLIDQWFASVNTSLPEAFTVSATALAVYEANYIAKLYGAKNKTLSGDKFYSAAKKVPLAGGALVDDLLSRITEAARQKVEYAIRDGINTGKTNSEIIQRIRGTKKLNYEDGLLNSTKSDIERTVRTVRSHVANQAYLKSFDQIGFKYVRFVSVLDGRTSKLCASLDGSFWEINDPAKRVPPLHPNCRSILVPVEKDGSLAGQRPFVMDERRVKDIPKEERDQLIGQMDANITFKEFFKKTDDFFQKEWLGPKRYKLFKEGKFDFEKFFDPDGRLYTLDQLRMLDEQLFKRLGI</sequence>
<dbReference type="AlphaFoldDB" id="A0A0J0ZNF9"/>
<evidence type="ECO:0000313" key="3">
    <source>
        <dbReference type="Proteomes" id="UP000036122"/>
    </source>
</evidence>
<feature type="domain" description="Phage head morphogenesis" evidence="1">
    <location>
        <begin position="151"/>
        <end position="263"/>
    </location>
</feature>
<dbReference type="EMBL" id="JPHZ01000038">
    <property type="protein sequence ID" value="KLT83839.1"/>
    <property type="molecule type" value="Genomic_DNA"/>
</dbReference>
<evidence type="ECO:0000313" key="2">
    <source>
        <dbReference type="EMBL" id="KLT83839.1"/>
    </source>
</evidence>
<dbReference type="NCBIfam" id="TIGR01641">
    <property type="entry name" value="phageSPP1_gp7"/>
    <property type="match status" value="1"/>
</dbReference>
<proteinExistence type="predicted"/>
<evidence type="ECO:0000259" key="1">
    <source>
        <dbReference type="Pfam" id="PF04233"/>
    </source>
</evidence>
<dbReference type="Proteomes" id="UP000036122">
    <property type="component" value="Unassembled WGS sequence"/>
</dbReference>
<dbReference type="InterPro" id="IPR006528">
    <property type="entry name" value="Phage_head_morphogenesis_dom"/>
</dbReference>
<protein>
    <submittedName>
        <fullName evidence="2">Phage protein F-like protein</fullName>
    </submittedName>
</protein>
<organism evidence="2 3">
    <name type="scientific">Acinetobacter baumannii MRSN 3527</name>
    <dbReference type="NCBI Taxonomy" id="1409923"/>
    <lineage>
        <taxon>Bacteria</taxon>
        <taxon>Pseudomonadati</taxon>
        <taxon>Pseudomonadota</taxon>
        <taxon>Gammaproteobacteria</taxon>
        <taxon>Moraxellales</taxon>
        <taxon>Moraxellaceae</taxon>
        <taxon>Acinetobacter</taxon>
        <taxon>Acinetobacter calcoaceticus/baumannii complex</taxon>
    </lineage>
</organism>
<name>A0A0J0ZNF9_ACIBA</name>
<comment type="caution">
    <text evidence="2">The sequence shown here is derived from an EMBL/GenBank/DDBJ whole genome shotgun (WGS) entry which is preliminary data.</text>
</comment>
<dbReference type="Pfam" id="PF04233">
    <property type="entry name" value="Phage_Mu_F"/>
    <property type="match status" value="1"/>
</dbReference>
<reference evidence="2 3" key="1">
    <citation type="submission" date="2014-07" db="EMBL/GenBank/DDBJ databases">
        <authorList>
            <person name="Harkins D.M."/>
            <person name="Lesho E."/>
            <person name="Waterman P.E."/>
            <person name="Chan A."/>
            <person name="Fouts D.E."/>
        </authorList>
    </citation>
    <scope>NUCLEOTIDE SEQUENCE [LARGE SCALE GENOMIC DNA]</scope>
    <source>
        <strain evidence="2 3">MRSN 3527</strain>
    </source>
</reference>